<protein>
    <submittedName>
        <fullName evidence="1">Uncharacterized protein</fullName>
    </submittedName>
</protein>
<keyword evidence="2" id="KW-1185">Reference proteome</keyword>
<name>A0A7W9QFX0_9ACTN</name>
<evidence type="ECO:0000313" key="1">
    <source>
        <dbReference type="EMBL" id="MBB5939536.1"/>
    </source>
</evidence>
<gene>
    <name evidence="1" type="ORF">FHS42_006630</name>
</gene>
<dbReference type="Proteomes" id="UP000588098">
    <property type="component" value="Unassembled WGS sequence"/>
</dbReference>
<accession>A0A7W9QFX0</accession>
<proteinExistence type="predicted"/>
<sequence>MEPPRVDSDELLMADLREFSLHDRKGGWARALLVARRVQPRKGQGRRAELQPCSDGNKVLRRVSAQEFGRITHTDPKRVLELTGALPRGAWELADARELR</sequence>
<dbReference type="AlphaFoldDB" id="A0A7W9QFX0"/>
<organism evidence="1 2">
    <name type="scientific">Streptomyces zagrosensis</name>
    <dbReference type="NCBI Taxonomy" id="1042984"/>
    <lineage>
        <taxon>Bacteria</taxon>
        <taxon>Bacillati</taxon>
        <taxon>Actinomycetota</taxon>
        <taxon>Actinomycetes</taxon>
        <taxon>Kitasatosporales</taxon>
        <taxon>Streptomycetaceae</taxon>
        <taxon>Streptomyces</taxon>
    </lineage>
</organism>
<dbReference type="RefSeq" id="WP_184578760.1">
    <property type="nucleotide sequence ID" value="NZ_JACHJL010000024.1"/>
</dbReference>
<evidence type="ECO:0000313" key="2">
    <source>
        <dbReference type="Proteomes" id="UP000588098"/>
    </source>
</evidence>
<reference evidence="1 2" key="1">
    <citation type="submission" date="2020-08" db="EMBL/GenBank/DDBJ databases">
        <title>Genomic Encyclopedia of Type Strains, Phase III (KMG-III): the genomes of soil and plant-associated and newly described type strains.</title>
        <authorList>
            <person name="Whitman W."/>
        </authorList>
    </citation>
    <scope>NUCLEOTIDE SEQUENCE [LARGE SCALE GENOMIC DNA]</scope>
    <source>
        <strain evidence="1 2">CECT 8305</strain>
    </source>
</reference>
<dbReference type="EMBL" id="JACHJL010000024">
    <property type="protein sequence ID" value="MBB5939536.1"/>
    <property type="molecule type" value="Genomic_DNA"/>
</dbReference>
<comment type="caution">
    <text evidence="1">The sequence shown here is derived from an EMBL/GenBank/DDBJ whole genome shotgun (WGS) entry which is preliminary data.</text>
</comment>